<proteinExistence type="predicted"/>
<dbReference type="KEGG" id="mpd:MCP_1770"/>
<dbReference type="Proteomes" id="UP000001882">
    <property type="component" value="Chromosome"/>
</dbReference>
<protein>
    <submittedName>
        <fullName evidence="2">Uncharacterized protein</fullName>
    </submittedName>
</protein>
<evidence type="ECO:0000313" key="3">
    <source>
        <dbReference type="Proteomes" id="UP000001882"/>
    </source>
</evidence>
<feature type="region of interest" description="Disordered" evidence="1">
    <location>
        <begin position="1"/>
        <end position="21"/>
    </location>
</feature>
<keyword evidence="3" id="KW-1185">Reference proteome</keyword>
<name>D1YZH0_METPS</name>
<dbReference type="AlphaFoldDB" id="D1YZH0"/>
<dbReference type="OrthoDB" id="147854at2157"/>
<reference evidence="2 3" key="2">
    <citation type="journal article" date="2008" name="Int. J. Syst. Evol. Microbiol.">
        <title>Methanocella paludicola gen. nov., sp. nov., a methane-producing archaeon, the first isolate of the lineage 'Rice Cluster I', and proposal of the new archaeal order Methanocellales ord. nov.</title>
        <authorList>
            <person name="Sakai S."/>
            <person name="Imachi H."/>
            <person name="Hanada S."/>
            <person name="Ohashi A."/>
            <person name="Harada H."/>
            <person name="Kamagata Y."/>
        </authorList>
    </citation>
    <scope>NUCLEOTIDE SEQUENCE [LARGE SCALE GENOMIC DNA]</scope>
    <source>
        <strain evidence="3">DSM 17711 / JCM 13418 / NBRC 101707 / SANAE</strain>
    </source>
</reference>
<gene>
    <name evidence="2" type="ordered locus">MCP_1770</name>
</gene>
<sequence>MLNRLKGILGSSEKKEEQPAELPVVQPFIGTDVETAPAPIHKPVRVKADIDHAGHMRTISHNDDEAKALEAEALRAAREKKTVMYGEDAVSAYLSNLPCLKLITITKNGETLCSFPFFNAGRPVDLRITEITECRNGYEGQLEAYVKGSIINFFDAAYFKNKNTYFPGKEARVLLAGIAYVLSCKRADKKARESADSDLAFHYENGDVDDYVFRGKVKDVRECQVLGRKAQIILVDFRTGADSVIDMYVCATENAIREKVHKGDHVSGIIWLQGFTI</sequence>
<evidence type="ECO:0000313" key="2">
    <source>
        <dbReference type="EMBL" id="BAI61842.1"/>
    </source>
</evidence>
<evidence type="ECO:0000256" key="1">
    <source>
        <dbReference type="SAM" id="MobiDB-lite"/>
    </source>
</evidence>
<reference evidence="3" key="3">
    <citation type="journal article" date="2011" name="PLoS ONE">
        <title>Genome sequence of a mesophilic hydrogenotrophic methanogen Methanocella paludicola, the first cultivated representative of the order Methanocellales.</title>
        <authorList>
            <person name="Sakai S."/>
            <person name="Takaki Y."/>
            <person name="Shimamura S."/>
            <person name="Sekine M."/>
            <person name="Tajima T."/>
            <person name="Kosugi H."/>
            <person name="Ichikawa N."/>
            <person name="Tasumi E."/>
            <person name="Hiraki A.T."/>
            <person name="Shimizu A."/>
            <person name="Kato Y."/>
            <person name="Nishiko R."/>
            <person name="Mori K."/>
            <person name="Fujita N."/>
            <person name="Imachi H."/>
            <person name="Takai K."/>
        </authorList>
    </citation>
    <scope>NUCLEOTIDE SEQUENCE [LARGE SCALE GENOMIC DNA]</scope>
    <source>
        <strain evidence="3">DSM 17711 / JCM 13418 / NBRC 101707 / SANAE</strain>
    </source>
</reference>
<organism evidence="2 3">
    <name type="scientific">Methanocella paludicola (strain DSM 17711 / JCM 13418 / NBRC 101707 / SANAE)</name>
    <dbReference type="NCBI Taxonomy" id="304371"/>
    <lineage>
        <taxon>Archaea</taxon>
        <taxon>Methanobacteriati</taxon>
        <taxon>Methanobacteriota</taxon>
        <taxon>Stenosarchaea group</taxon>
        <taxon>Methanomicrobia</taxon>
        <taxon>Methanocellales</taxon>
        <taxon>Methanocellaceae</taxon>
        <taxon>Methanocella</taxon>
    </lineage>
</organism>
<dbReference type="eggNOG" id="arCOG05849">
    <property type="taxonomic scope" value="Archaea"/>
</dbReference>
<dbReference type="EMBL" id="AP011532">
    <property type="protein sequence ID" value="BAI61842.1"/>
    <property type="molecule type" value="Genomic_DNA"/>
</dbReference>
<dbReference type="GeneID" id="8681663"/>
<dbReference type="InParanoid" id="D1YZH0"/>
<accession>D1YZH0</accession>
<dbReference type="RefSeq" id="WP_012900520.1">
    <property type="nucleotide sequence ID" value="NC_013665.1"/>
</dbReference>
<reference evidence="2 3" key="1">
    <citation type="journal article" date="2007" name="Appl. Environ. Microbiol.">
        <title>Isolation of key methanogens for global methane emission from rice paddy fields: a novel isolate affiliated with the clone cluster rice cluster I.</title>
        <authorList>
            <person name="Sakai S."/>
            <person name="Imachi H."/>
            <person name="Sekiguchi Y."/>
            <person name="Ohashi A."/>
            <person name="Harada H."/>
            <person name="Kamagata Y."/>
        </authorList>
    </citation>
    <scope>NUCLEOTIDE SEQUENCE [LARGE SCALE GENOMIC DNA]</scope>
    <source>
        <strain evidence="3">DSM 17711 / JCM 13418 / NBRC 101707 / SANAE</strain>
    </source>
</reference>